<dbReference type="InterPro" id="IPR007110">
    <property type="entry name" value="Ig-like_dom"/>
</dbReference>
<reference evidence="9" key="1">
    <citation type="submission" date="2025-08" db="UniProtKB">
        <authorList>
            <consortium name="RefSeq"/>
        </authorList>
    </citation>
    <scope>IDENTIFICATION</scope>
    <source>
        <tissue evidence="9">Brain</tissue>
    </source>
</reference>
<evidence type="ECO:0000256" key="5">
    <source>
        <dbReference type="SAM" id="Phobius"/>
    </source>
</evidence>
<protein>
    <recommendedName>
        <fullName evidence="1">B-cell receptor CD22</fullName>
    </recommendedName>
    <alternativeName>
        <fullName evidence="2">Sialic acid-binding Ig-like lectin 2</fullName>
    </alternativeName>
</protein>
<dbReference type="InterPro" id="IPR036179">
    <property type="entry name" value="Ig-like_dom_sf"/>
</dbReference>
<keyword evidence="5" id="KW-0472">Membrane</keyword>
<dbReference type="Gene3D" id="2.60.40.10">
    <property type="entry name" value="Immunoglobulins"/>
    <property type="match status" value="3"/>
</dbReference>
<dbReference type="PANTHER" id="PTHR46013">
    <property type="entry name" value="VASCULAR CELL ADHESION MOLECULE 1"/>
    <property type="match status" value="1"/>
</dbReference>
<gene>
    <name evidence="9" type="primary">LOC108902668</name>
</gene>
<evidence type="ECO:0000256" key="3">
    <source>
        <dbReference type="ARBA" id="ARBA00045430"/>
    </source>
</evidence>
<dbReference type="Pfam" id="PF24518">
    <property type="entry name" value="Ig_CD22"/>
    <property type="match status" value="1"/>
</dbReference>
<dbReference type="GeneID" id="108902668"/>
<organism evidence="8 9">
    <name type="scientific">Lates calcarifer</name>
    <name type="common">Barramundi</name>
    <name type="synonym">Holocentrus calcarifer</name>
    <dbReference type="NCBI Taxonomy" id="8187"/>
    <lineage>
        <taxon>Eukaryota</taxon>
        <taxon>Metazoa</taxon>
        <taxon>Chordata</taxon>
        <taxon>Craniata</taxon>
        <taxon>Vertebrata</taxon>
        <taxon>Euteleostomi</taxon>
        <taxon>Actinopterygii</taxon>
        <taxon>Neopterygii</taxon>
        <taxon>Teleostei</taxon>
        <taxon>Neoteleostei</taxon>
        <taxon>Acanthomorphata</taxon>
        <taxon>Carangaria</taxon>
        <taxon>Carangaria incertae sedis</taxon>
        <taxon>Centropomidae</taxon>
        <taxon>Lates</taxon>
    </lineage>
</organism>
<name>A0AAJ7QMQ4_LATCA</name>
<comment type="subunit">
    <text evidence="4">Predominantly monomer of isoform CD22-beta. Also found as heterodimer of isoform CD22-beta and a shorter isoform. Interacts with PTPN6/SHP-1, LYN, SYK, PIK3R1/PIK3R2 and PLCG1 upon phosphorylation. Interacts with GRB2, INPP5D and SHC1 upon phosphorylation. May form a complex with INPP5D/SHIP, GRB2 and SHC1.</text>
</comment>
<dbReference type="RefSeq" id="XP_018560129.1">
    <property type="nucleotide sequence ID" value="XM_018704613.2"/>
</dbReference>
<dbReference type="InterPro" id="IPR013783">
    <property type="entry name" value="Ig-like_fold"/>
</dbReference>
<feature type="signal peptide" evidence="6">
    <location>
        <begin position="1"/>
        <end position="21"/>
    </location>
</feature>
<dbReference type="SUPFAM" id="SSF48726">
    <property type="entry name" value="Immunoglobulin"/>
    <property type="match status" value="3"/>
</dbReference>
<dbReference type="Pfam" id="PF13895">
    <property type="entry name" value="Ig_2"/>
    <property type="match status" value="2"/>
</dbReference>
<feature type="transmembrane region" description="Helical" evidence="5">
    <location>
        <begin position="320"/>
        <end position="344"/>
    </location>
</feature>
<feature type="chain" id="PRO_5042539009" description="B-cell receptor CD22" evidence="6">
    <location>
        <begin position="22"/>
        <end position="439"/>
    </location>
</feature>
<keyword evidence="6" id="KW-0732">Signal</keyword>
<evidence type="ECO:0000256" key="2">
    <source>
        <dbReference type="ARBA" id="ARBA00041781"/>
    </source>
</evidence>
<accession>A0AAJ7QMQ4</accession>
<keyword evidence="5" id="KW-0812">Transmembrane</keyword>
<evidence type="ECO:0000256" key="4">
    <source>
        <dbReference type="ARBA" id="ARBA00046458"/>
    </source>
</evidence>
<dbReference type="InterPro" id="IPR003598">
    <property type="entry name" value="Ig_sub2"/>
</dbReference>
<feature type="domain" description="Ig-like" evidence="7">
    <location>
        <begin position="223"/>
        <end position="308"/>
    </location>
</feature>
<comment type="function">
    <text evidence="3">Most highly expressed siglec (sialic acid-binding immunoglobulin-like lectin) on B-cells that plays a role in various aspects of B-cell biology including differentiation, antigen presentation, and trafficking to bone marrow. Binds to alpha 2,6-linked sialic acid residues of surface molecules such as CD22 itself, CD45 and IgM in a cis configuration. Can also bind to ligands on other cells as an adhesion molecule in a trans configuration. Acts as an inhibitory coreceptor on the surface of B-cells and inhibits B-cell receptor induced signaling, characterized by inhibition of the calcium mobilization and cellular activation. Mechanistically, the immunoreceptor tyrosine-based inhibitory motif domain is phosphorylated by the Src kinase LYN, which in turn leads to the recruitment of the protein tyrosine phosphatase 1/PTPN6, leading to the negative regulation of BCR signaling. If this negative signaling from is of sufficient strength, apoptosis of the B-cell can be induced.</text>
</comment>
<dbReference type="Proteomes" id="UP000694890">
    <property type="component" value="Linkage group LG11"/>
</dbReference>
<proteinExistence type="predicted"/>
<dbReference type="CDD" id="cd00096">
    <property type="entry name" value="Ig"/>
    <property type="match status" value="1"/>
</dbReference>
<evidence type="ECO:0000259" key="7">
    <source>
        <dbReference type="PROSITE" id="PS50835"/>
    </source>
</evidence>
<dbReference type="InterPro" id="IPR056386">
    <property type="entry name" value="Ig_CD22"/>
</dbReference>
<evidence type="ECO:0000256" key="1">
    <source>
        <dbReference type="ARBA" id="ARBA00040106"/>
    </source>
</evidence>
<keyword evidence="5" id="KW-1133">Transmembrane helix</keyword>
<dbReference type="InterPro" id="IPR003599">
    <property type="entry name" value="Ig_sub"/>
</dbReference>
<evidence type="ECO:0000256" key="6">
    <source>
        <dbReference type="SAM" id="SignalP"/>
    </source>
</evidence>
<dbReference type="SMART" id="SM00408">
    <property type="entry name" value="IGc2"/>
    <property type="match status" value="2"/>
</dbReference>
<evidence type="ECO:0000313" key="8">
    <source>
        <dbReference type="Proteomes" id="UP000694890"/>
    </source>
</evidence>
<dbReference type="PROSITE" id="PS50835">
    <property type="entry name" value="IG_LIKE"/>
    <property type="match status" value="2"/>
</dbReference>
<dbReference type="SMART" id="SM00409">
    <property type="entry name" value="IG"/>
    <property type="match status" value="3"/>
</dbReference>
<evidence type="ECO:0000313" key="9">
    <source>
        <dbReference type="RefSeq" id="XP_018560129.1"/>
    </source>
</evidence>
<sequence length="439" mass="49202">MCAENKNLTWTLLLFLSGVLCENWKVEYQPQHICTVKGLYVVIGCSFYYPEGQRVQTVKWGHERNHIYDGPFIYDSESVNTSSRFQYIGDKVHNCSLKIHQVQHHDAGKYAFRFITQSTNGQWTGKEGPKLQIVDLRAVVTKTNDNRTMMEGDSVNLTCINSCDGDDLSSAFTWFKDGEPINEGPVLYLSNISFINSGNYTCSLTTHEGTTSGVINIDVEYGPKDTSVSPLMEVDTGSNISLTCSSHANPPVEEYTWFKMYDDEIRTIGDEPELHLWEVSSDDDGQYFCSATNKHGSQNSSTETLKVNENLPDSTVTGDVFTIATAAIVTTVTLLLIVTAVIVIRGCNKKRTRAPETVCEENIQNAVYVNWPVFDNSQSHEGNLCEGATMEVIYTAVDFNAKRESNMQQQMDSHNDDEGVIYSTVCRDQILNPSYIEHL</sequence>
<dbReference type="PANTHER" id="PTHR46013:SF4">
    <property type="entry name" value="B-CELL RECEPTOR CD22-RELATED"/>
    <property type="match status" value="1"/>
</dbReference>
<feature type="domain" description="Ig-like" evidence="7">
    <location>
        <begin position="129"/>
        <end position="212"/>
    </location>
</feature>
<keyword evidence="9" id="KW-0675">Receptor</keyword>
<dbReference type="KEGG" id="lcf:108902668"/>
<dbReference type="AlphaFoldDB" id="A0AAJ7QMQ4"/>